<dbReference type="InterPro" id="IPR003675">
    <property type="entry name" value="Rce1/LyrA-like_dom"/>
</dbReference>
<keyword evidence="1" id="KW-0472">Membrane</keyword>
<dbReference type="GO" id="GO:0006508">
    <property type="term" value="P:proteolysis"/>
    <property type="evidence" value="ECO:0007669"/>
    <property type="project" value="UniProtKB-KW"/>
</dbReference>
<comment type="caution">
    <text evidence="3">The sequence shown here is derived from an EMBL/GenBank/DDBJ whole genome shotgun (WGS) entry which is preliminary data.</text>
</comment>
<feature type="domain" description="CAAX prenyl protease 2/Lysostaphin resistance protein A-like" evidence="2">
    <location>
        <begin position="126"/>
        <end position="217"/>
    </location>
</feature>
<feature type="transmembrane region" description="Helical" evidence="1">
    <location>
        <begin position="161"/>
        <end position="182"/>
    </location>
</feature>
<evidence type="ECO:0000259" key="2">
    <source>
        <dbReference type="Pfam" id="PF02517"/>
    </source>
</evidence>
<feature type="transmembrane region" description="Helical" evidence="1">
    <location>
        <begin position="194"/>
        <end position="220"/>
    </location>
</feature>
<feature type="transmembrane region" description="Helical" evidence="1">
    <location>
        <begin position="241"/>
        <end position="260"/>
    </location>
</feature>
<protein>
    <submittedName>
        <fullName evidence="3">Membrane protease YdiL (CAAX protease family)</fullName>
    </submittedName>
</protein>
<evidence type="ECO:0000313" key="3">
    <source>
        <dbReference type="EMBL" id="MDQ0233338.1"/>
    </source>
</evidence>
<dbReference type="Pfam" id="PF02517">
    <property type="entry name" value="Rce1-like"/>
    <property type="match status" value="1"/>
</dbReference>
<feature type="transmembrane region" description="Helical" evidence="1">
    <location>
        <begin position="123"/>
        <end position="140"/>
    </location>
</feature>
<reference evidence="3 4" key="1">
    <citation type="submission" date="2023-07" db="EMBL/GenBank/DDBJ databases">
        <title>Genomic Encyclopedia of Type Strains, Phase IV (KMG-IV): sequencing the most valuable type-strain genomes for metagenomic binning, comparative biology and taxonomic classification.</title>
        <authorList>
            <person name="Goeker M."/>
        </authorList>
    </citation>
    <scope>NUCLEOTIDE SEQUENCE [LARGE SCALE GENOMIC DNA]</scope>
    <source>
        <strain evidence="3 4">DSM 29005</strain>
    </source>
</reference>
<keyword evidence="3" id="KW-0378">Hydrolase</keyword>
<organism evidence="3 4">
    <name type="scientific">Metabacillus malikii</name>
    <dbReference type="NCBI Taxonomy" id="1504265"/>
    <lineage>
        <taxon>Bacteria</taxon>
        <taxon>Bacillati</taxon>
        <taxon>Bacillota</taxon>
        <taxon>Bacilli</taxon>
        <taxon>Bacillales</taxon>
        <taxon>Bacillaceae</taxon>
        <taxon>Metabacillus</taxon>
    </lineage>
</organism>
<evidence type="ECO:0000313" key="4">
    <source>
        <dbReference type="Proteomes" id="UP001234495"/>
    </source>
</evidence>
<name>A0ABT9ZM28_9BACI</name>
<gene>
    <name evidence="3" type="ORF">J2S19_004683</name>
</gene>
<sequence length="275" mass="31413">MVKVSPFILRSIWLRILVVLALSIVIWWFIAYLNGLLIGEEYSRASHFIIAVMTTILTMFLLQTTLKIDKIQWKHLGHRTFKKNISSFSLGFSLWLIPAAMGTIICLVLGWSEIILNTTINNLLFSILILFITVFLIEALPEEFIFRGYIYRYLNGVFPHWVTILLQSLMFSLFAFSIGAMYSVEQLQFTPGFAIILGVFRSISGTMWISIGFHVGMMTATQILGPVHGHFEVNGMMTLQFFAFILLPSIVGATVLSFIYHNHNWGKIEPLELHK</sequence>
<proteinExistence type="predicted"/>
<keyword evidence="1" id="KW-1133">Transmembrane helix</keyword>
<accession>A0ABT9ZM28</accession>
<evidence type="ECO:0000256" key="1">
    <source>
        <dbReference type="SAM" id="Phobius"/>
    </source>
</evidence>
<dbReference type="EMBL" id="JAUSUD010000036">
    <property type="protein sequence ID" value="MDQ0233338.1"/>
    <property type="molecule type" value="Genomic_DNA"/>
</dbReference>
<dbReference type="PANTHER" id="PTHR39430">
    <property type="entry name" value="MEMBRANE-ASSOCIATED PROTEASE-RELATED"/>
    <property type="match status" value="1"/>
</dbReference>
<dbReference type="Proteomes" id="UP001234495">
    <property type="component" value="Unassembled WGS sequence"/>
</dbReference>
<feature type="transmembrane region" description="Helical" evidence="1">
    <location>
        <begin position="12"/>
        <end position="33"/>
    </location>
</feature>
<dbReference type="PANTHER" id="PTHR39430:SF1">
    <property type="entry name" value="PROTEASE"/>
    <property type="match status" value="1"/>
</dbReference>
<keyword evidence="4" id="KW-1185">Reference proteome</keyword>
<feature type="transmembrane region" description="Helical" evidence="1">
    <location>
        <begin position="87"/>
        <end position="111"/>
    </location>
</feature>
<feature type="transmembrane region" description="Helical" evidence="1">
    <location>
        <begin position="45"/>
        <end position="66"/>
    </location>
</feature>
<keyword evidence="1" id="KW-0812">Transmembrane</keyword>
<dbReference type="GO" id="GO:0008233">
    <property type="term" value="F:peptidase activity"/>
    <property type="evidence" value="ECO:0007669"/>
    <property type="project" value="UniProtKB-KW"/>
</dbReference>
<keyword evidence="3" id="KW-0645">Protease</keyword>